<keyword evidence="2" id="KW-1185">Reference proteome</keyword>
<comment type="caution">
    <text evidence="1">The sequence shown here is derived from an EMBL/GenBank/DDBJ whole genome shotgun (WGS) entry which is preliminary data.</text>
</comment>
<reference evidence="1" key="1">
    <citation type="submission" date="2022-11" db="EMBL/GenBank/DDBJ databases">
        <title>Biodiversity and phylogenetic relationships of bacteria.</title>
        <authorList>
            <person name="Machado R.A.R."/>
            <person name="Bhat A."/>
            <person name="Loulou A."/>
            <person name="Kallel S."/>
        </authorList>
    </citation>
    <scope>NUCLEOTIDE SEQUENCE</scope>
    <source>
        <strain evidence="1">A-IN1</strain>
    </source>
</reference>
<protein>
    <submittedName>
        <fullName evidence="1">DUF2239 family protein</fullName>
    </submittedName>
</protein>
<sequence>MKTEASYTAFIGHRQLINDTLLNVALMVKQQGSISTPVLIFNDQTGQQIDVNIMGSELDLQQRYGEPEVIKKVGRPKLGVISREITLQQKHWNWLDQQNSSASAVIRKLIDQELNNPNSESNKMMVKQAIDRFMSAMSGNIPHYEEVTRALYRGNQESFIALIDNCPKDIKTYLLKKSNDAF</sequence>
<evidence type="ECO:0000313" key="2">
    <source>
        <dbReference type="Proteomes" id="UP001146019"/>
    </source>
</evidence>
<evidence type="ECO:0000313" key="1">
    <source>
        <dbReference type="EMBL" id="MCX5466668.1"/>
    </source>
</evidence>
<dbReference type="EMBL" id="JAPKMY010000001">
    <property type="protein sequence ID" value="MCX5466668.1"/>
    <property type="molecule type" value="Genomic_DNA"/>
</dbReference>
<dbReference type="InterPro" id="IPR018715">
    <property type="entry name" value="DUF2239"/>
</dbReference>
<organism evidence="1 2">
    <name type="scientific">Acinetobacter nematophilus</name>
    <dbReference type="NCBI Taxonomy" id="2994642"/>
    <lineage>
        <taxon>Bacteria</taxon>
        <taxon>Pseudomonadati</taxon>
        <taxon>Pseudomonadota</taxon>
        <taxon>Gammaproteobacteria</taxon>
        <taxon>Moraxellales</taxon>
        <taxon>Moraxellaceae</taxon>
        <taxon>Acinetobacter</taxon>
    </lineage>
</organism>
<gene>
    <name evidence="1" type="ORF">OSH00_02820</name>
</gene>
<name>A0A9X3DRA9_9GAMM</name>
<dbReference type="AlphaFoldDB" id="A0A9X3DRA9"/>
<dbReference type="RefSeq" id="WP_266129142.1">
    <property type="nucleotide sequence ID" value="NZ_JAPKMY010000001.1"/>
</dbReference>
<dbReference type="Proteomes" id="UP001146019">
    <property type="component" value="Unassembled WGS sequence"/>
</dbReference>
<accession>A0A9X3DRA9</accession>
<dbReference type="Pfam" id="PF09998">
    <property type="entry name" value="DUF2239"/>
    <property type="match status" value="1"/>
</dbReference>
<proteinExistence type="predicted"/>